<dbReference type="InterPro" id="IPR051782">
    <property type="entry name" value="ABC_Transporter_VariousFunc"/>
</dbReference>
<keyword evidence="1" id="KW-0813">Transport</keyword>
<dbReference type="AlphaFoldDB" id="A0AAU7VIH0"/>
<reference evidence="5" key="1">
    <citation type="journal article" date="2013" name="Extremophiles">
        <title>Proteinivorax tanatarense gen. nov., sp. nov., an anaerobic, haloalkaliphilic, proteolytic bacterium isolated from a decaying algal bloom, and proposal of Proteinivoraceae fam. nov.</title>
        <authorList>
            <person name="Kevbrin V."/>
            <person name="Boltyanskaya Y."/>
            <person name="Zhilina T."/>
            <person name="Kolganova T."/>
            <person name="Lavrentjeva E."/>
            <person name="Kuznetsov B."/>
        </authorList>
    </citation>
    <scope>NUCLEOTIDE SEQUENCE</scope>
    <source>
        <strain evidence="5">Z-910T</strain>
    </source>
</reference>
<name>A0AAU7VIH0_9FIRM</name>
<evidence type="ECO:0000256" key="3">
    <source>
        <dbReference type="ARBA" id="ARBA00022840"/>
    </source>
</evidence>
<proteinExistence type="predicted"/>
<dbReference type="InterPro" id="IPR027417">
    <property type="entry name" value="P-loop_NTPase"/>
</dbReference>
<dbReference type="PANTHER" id="PTHR42939">
    <property type="entry name" value="ABC TRANSPORTER ATP-BINDING PROTEIN ALBC-RELATED"/>
    <property type="match status" value="1"/>
</dbReference>
<evidence type="ECO:0000256" key="1">
    <source>
        <dbReference type="ARBA" id="ARBA00022448"/>
    </source>
</evidence>
<dbReference type="Gene3D" id="3.40.50.300">
    <property type="entry name" value="P-loop containing nucleotide triphosphate hydrolases"/>
    <property type="match status" value="1"/>
</dbReference>
<reference evidence="5" key="2">
    <citation type="submission" date="2024-06" db="EMBL/GenBank/DDBJ databases">
        <authorList>
            <person name="Petrova K.O."/>
            <person name="Toshchakov S.V."/>
            <person name="Boltjanskaja Y.V."/>
            <person name="Kevbrin V."/>
        </authorList>
    </citation>
    <scope>NUCLEOTIDE SEQUENCE</scope>
    <source>
        <strain evidence="5">Z-910T</strain>
    </source>
</reference>
<evidence type="ECO:0000313" key="5">
    <source>
        <dbReference type="EMBL" id="XBX73915.1"/>
    </source>
</evidence>
<keyword evidence="3 5" id="KW-0067">ATP-binding</keyword>
<dbReference type="EMBL" id="CP158367">
    <property type="protein sequence ID" value="XBX73915.1"/>
    <property type="molecule type" value="Genomic_DNA"/>
</dbReference>
<sequence>MLKVSNLHKSYGSIVAVDGIDFEIKSGEILGFLGPNGAGKTTTIKVCSGMLIPTQGSVTLCDYDIIKEPTEAKRQLGYVPDDPFLYEKLTGRQFLEFVGEVYNLSPKQRQQRIEKMLLDFELEEKADELIETYSRGMRRKIALIAGIIHNPNILLLDEPTLGLDAVSAKKAKDIIKHMAYKENTAVLLTTHIMEIAEQICDRIAVISKGKLVAIGTLEELQQKAKTKATLEEVFVNITQQEAGKKVGE</sequence>
<dbReference type="SMART" id="SM00382">
    <property type="entry name" value="AAA"/>
    <property type="match status" value="1"/>
</dbReference>
<dbReference type="InterPro" id="IPR003593">
    <property type="entry name" value="AAA+_ATPase"/>
</dbReference>
<feature type="domain" description="ABC transporter" evidence="4">
    <location>
        <begin position="2"/>
        <end position="233"/>
    </location>
</feature>
<keyword evidence="2" id="KW-0547">Nucleotide-binding</keyword>
<dbReference type="InterPro" id="IPR003439">
    <property type="entry name" value="ABC_transporter-like_ATP-bd"/>
</dbReference>
<gene>
    <name evidence="5" type="ORF">PRVXT_001931</name>
</gene>
<dbReference type="SUPFAM" id="SSF52540">
    <property type="entry name" value="P-loop containing nucleoside triphosphate hydrolases"/>
    <property type="match status" value="1"/>
</dbReference>
<dbReference type="PANTHER" id="PTHR42939:SF1">
    <property type="entry name" value="ABC TRANSPORTER ATP-BINDING PROTEIN ALBC-RELATED"/>
    <property type="match status" value="1"/>
</dbReference>
<organism evidence="5">
    <name type="scientific">Proteinivorax tanatarense</name>
    <dbReference type="NCBI Taxonomy" id="1260629"/>
    <lineage>
        <taxon>Bacteria</taxon>
        <taxon>Bacillati</taxon>
        <taxon>Bacillota</taxon>
        <taxon>Clostridia</taxon>
        <taxon>Eubacteriales</taxon>
        <taxon>Proteinivoracaceae</taxon>
        <taxon>Proteinivorax</taxon>
    </lineage>
</organism>
<dbReference type="Pfam" id="PF00005">
    <property type="entry name" value="ABC_tran"/>
    <property type="match status" value="1"/>
</dbReference>
<dbReference type="PROSITE" id="PS50893">
    <property type="entry name" value="ABC_TRANSPORTER_2"/>
    <property type="match status" value="1"/>
</dbReference>
<evidence type="ECO:0000259" key="4">
    <source>
        <dbReference type="PROSITE" id="PS50893"/>
    </source>
</evidence>
<dbReference type="GO" id="GO:0005524">
    <property type="term" value="F:ATP binding"/>
    <property type="evidence" value="ECO:0007669"/>
    <property type="project" value="UniProtKB-KW"/>
</dbReference>
<protein>
    <submittedName>
        <fullName evidence="5">ABC transporter ATP-binding protein</fullName>
    </submittedName>
</protein>
<accession>A0AAU7VIH0</accession>
<evidence type="ECO:0000256" key="2">
    <source>
        <dbReference type="ARBA" id="ARBA00022741"/>
    </source>
</evidence>
<dbReference type="RefSeq" id="WP_350342677.1">
    <property type="nucleotide sequence ID" value="NZ_CP158367.1"/>
</dbReference>
<dbReference type="GO" id="GO:0016887">
    <property type="term" value="F:ATP hydrolysis activity"/>
    <property type="evidence" value="ECO:0007669"/>
    <property type="project" value="InterPro"/>
</dbReference>